<comment type="caution">
    <text evidence="2">The sequence shown here is derived from an EMBL/GenBank/DDBJ whole genome shotgun (WGS) entry which is preliminary data.</text>
</comment>
<accession>A0AAQ4DR79</accession>
<evidence type="ECO:0000313" key="3">
    <source>
        <dbReference type="Proteomes" id="UP001321473"/>
    </source>
</evidence>
<dbReference type="Gene3D" id="3.15.10.50">
    <property type="match status" value="1"/>
</dbReference>
<sequence length="374" mass="41444">MPISYQRSANHGPRFSNHGPRPPLLRATQSTFLFSSQCTTAQQQNNVTRQKTTNETKYTSRRRLSAAEPQLSALSKSLWLAFTRVLLLAASDVDIRSVPAPSFPRDRFTRLEASTLTFQRAMILRAILLSWLVASVLCQEEPTTPNFAGDQSAPPLSTSAAGDVSTPAQSTKPAQDDSEEDINDANDFVDQILEEVQTSETIQAKISPASLGTLQYNGFVLSNALLYGVNSVYRSDNCTFRFGDSSFDVLVHLGARDLALESDWRRTWLLIPFRGKLAAKVEDVRISMDMNVDNSGTPSLRKLKVVRLSDIRITRATGASVLFNWALRSILNWAVNANKGRIIQLVETDGAMAINEAMKDLGSKLTSLNEFRKR</sequence>
<reference evidence="2 3" key="1">
    <citation type="journal article" date="2023" name="Arcadia Sci">
        <title>De novo assembly of a long-read Amblyomma americanum tick genome.</title>
        <authorList>
            <person name="Chou S."/>
            <person name="Poskanzer K.E."/>
            <person name="Rollins M."/>
            <person name="Thuy-Boun P.S."/>
        </authorList>
    </citation>
    <scope>NUCLEOTIDE SEQUENCE [LARGE SCALE GENOMIC DNA]</scope>
    <source>
        <strain evidence="2">F_SG_1</strain>
        <tissue evidence="2">Salivary glands</tissue>
    </source>
</reference>
<evidence type="ECO:0000256" key="1">
    <source>
        <dbReference type="SAM" id="MobiDB-lite"/>
    </source>
</evidence>
<feature type="region of interest" description="Disordered" evidence="1">
    <location>
        <begin position="145"/>
        <end position="181"/>
    </location>
</feature>
<dbReference type="EMBL" id="JARKHS020027868">
    <property type="protein sequence ID" value="KAK8764969.1"/>
    <property type="molecule type" value="Genomic_DNA"/>
</dbReference>
<feature type="compositionally biased region" description="Polar residues" evidence="1">
    <location>
        <begin position="154"/>
        <end position="173"/>
    </location>
</feature>
<name>A0AAQ4DR79_AMBAM</name>
<evidence type="ECO:0000313" key="2">
    <source>
        <dbReference type="EMBL" id="KAK8764969.1"/>
    </source>
</evidence>
<dbReference type="Pfam" id="PF16984">
    <property type="entry name" value="Grp7_allergen"/>
    <property type="match status" value="1"/>
</dbReference>
<keyword evidence="3" id="KW-1185">Reference proteome</keyword>
<protein>
    <submittedName>
        <fullName evidence="2">Uncharacterized protein</fullName>
    </submittedName>
</protein>
<dbReference type="InterPro" id="IPR020234">
    <property type="entry name" value="Mite_allergen_group-7"/>
</dbReference>
<dbReference type="InterPro" id="IPR038602">
    <property type="entry name" value="Mite_allergen_7_sf"/>
</dbReference>
<dbReference type="AlphaFoldDB" id="A0AAQ4DR79"/>
<dbReference type="Proteomes" id="UP001321473">
    <property type="component" value="Unassembled WGS sequence"/>
</dbReference>
<feature type="region of interest" description="Disordered" evidence="1">
    <location>
        <begin position="1"/>
        <end position="22"/>
    </location>
</feature>
<gene>
    <name evidence="2" type="ORF">V5799_032422</name>
</gene>
<proteinExistence type="predicted"/>
<organism evidence="2 3">
    <name type="scientific">Amblyomma americanum</name>
    <name type="common">Lone star tick</name>
    <dbReference type="NCBI Taxonomy" id="6943"/>
    <lineage>
        <taxon>Eukaryota</taxon>
        <taxon>Metazoa</taxon>
        <taxon>Ecdysozoa</taxon>
        <taxon>Arthropoda</taxon>
        <taxon>Chelicerata</taxon>
        <taxon>Arachnida</taxon>
        <taxon>Acari</taxon>
        <taxon>Parasitiformes</taxon>
        <taxon>Ixodida</taxon>
        <taxon>Ixodoidea</taxon>
        <taxon>Ixodidae</taxon>
        <taxon>Amblyomminae</taxon>
        <taxon>Amblyomma</taxon>
    </lineage>
</organism>